<dbReference type="GO" id="GO:0003676">
    <property type="term" value="F:nucleic acid binding"/>
    <property type="evidence" value="ECO:0007669"/>
    <property type="project" value="InterPro"/>
</dbReference>
<evidence type="ECO:0000259" key="1">
    <source>
        <dbReference type="PROSITE" id="PS50879"/>
    </source>
</evidence>
<dbReference type="PROSITE" id="PS50879">
    <property type="entry name" value="RNASE_H_1"/>
    <property type="match status" value="1"/>
</dbReference>
<feature type="domain" description="RNase H type-1" evidence="1">
    <location>
        <begin position="1"/>
        <end position="137"/>
    </location>
</feature>
<protein>
    <recommendedName>
        <fullName evidence="1">RNase H type-1 domain-containing protein</fullName>
    </recommendedName>
</protein>
<name>A0A6C0CA52_9ZZZZ</name>
<dbReference type="Pfam" id="PF00075">
    <property type="entry name" value="RNase_H"/>
    <property type="match status" value="1"/>
</dbReference>
<dbReference type="AlphaFoldDB" id="A0A6C0CA52"/>
<reference evidence="2" key="1">
    <citation type="journal article" date="2020" name="Nature">
        <title>Giant virus diversity and host interactions through global metagenomics.</title>
        <authorList>
            <person name="Schulz F."/>
            <person name="Roux S."/>
            <person name="Paez-Espino D."/>
            <person name="Jungbluth S."/>
            <person name="Walsh D.A."/>
            <person name="Denef V.J."/>
            <person name="McMahon K.D."/>
            <person name="Konstantinidis K.T."/>
            <person name="Eloe-Fadrosh E.A."/>
            <person name="Kyrpides N.C."/>
            <person name="Woyke T."/>
        </authorList>
    </citation>
    <scope>NUCLEOTIDE SEQUENCE</scope>
    <source>
        <strain evidence="2">GVMAG-M-3300020192-26</strain>
    </source>
</reference>
<dbReference type="Gene3D" id="3.30.420.10">
    <property type="entry name" value="Ribonuclease H-like superfamily/Ribonuclease H"/>
    <property type="match status" value="1"/>
</dbReference>
<dbReference type="InterPro" id="IPR002156">
    <property type="entry name" value="RNaseH_domain"/>
</dbReference>
<dbReference type="GO" id="GO:0004523">
    <property type="term" value="F:RNA-DNA hybrid ribonuclease activity"/>
    <property type="evidence" value="ECO:0007669"/>
    <property type="project" value="InterPro"/>
</dbReference>
<organism evidence="2">
    <name type="scientific">viral metagenome</name>
    <dbReference type="NCBI Taxonomy" id="1070528"/>
    <lineage>
        <taxon>unclassified sequences</taxon>
        <taxon>metagenomes</taxon>
        <taxon>organismal metagenomes</taxon>
    </lineage>
</organism>
<evidence type="ECO:0000313" key="2">
    <source>
        <dbReference type="EMBL" id="QHT01237.1"/>
    </source>
</evidence>
<dbReference type="InterPro" id="IPR036397">
    <property type="entry name" value="RNaseH_sf"/>
</dbReference>
<dbReference type="EMBL" id="MN739367">
    <property type="protein sequence ID" value="QHT01237.1"/>
    <property type="molecule type" value="Genomic_DNA"/>
</dbReference>
<dbReference type="SUPFAM" id="SSF53098">
    <property type="entry name" value="Ribonuclease H-like"/>
    <property type="match status" value="1"/>
</dbReference>
<accession>A0A6C0CA52</accession>
<dbReference type="InterPro" id="IPR012337">
    <property type="entry name" value="RNaseH-like_sf"/>
</dbReference>
<proteinExistence type="predicted"/>
<sequence length="144" mass="16819">MHIFTDSSVKNNIAIGCYLIIEDLDDPIDIKTISMISSSSTIAEMTTIHHVLVIVDMMPNKLSHITLYTDCENFVNLIERRQYDEKLKNHRNYEFYKTLIDLVKNNNVDVKWIKGHSKKADKDKYEMIFSLVDKQARKLVRQIG</sequence>